<evidence type="ECO:0000256" key="4">
    <source>
        <dbReference type="ARBA" id="ARBA00022676"/>
    </source>
</evidence>
<keyword evidence="12 13" id="KW-0464">Manganese</keyword>
<dbReference type="PROSITE" id="PS52031">
    <property type="entry name" value="GG_LECTIN"/>
    <property type="match status" value="1"/>
</dbReference>
<evidence type="ECO:0000256" key="13">
    <source>
        <dbReference type="RuleBase" id="RU368119"/>
    </source>
</evidence>
<comment type="pathway">
    <text evidence="2 13">Protein modification; protein glycosylation.</text>
</comment>
<dbReference type="Pfam" id="PF15711">
    <property type="entry name" value="ILEI"/>
    <property type="match status" value="1"/>
</dbReference>
<evidence type="ECO:0000256" key="5">
    <source>
        <dbReference type="ARBA" id="ARBA00022679"/>
    </source>
</evidence>
<keyword evidence="9" id="KW-1133">Transmembrane helix</keyword>
<dbReference type="GO" id="GO:0000139">
    <property type="term" value="C:Golgi membrane"/>
    <property type="evidence" value="ECO:0007669"/>
    <property type="project" value="UniProtKB-SubCell"/>
</dbReference>
<dbReference type="GO" id="GO:0047223">
    <property type="term" value="F:beta-1,3-galactosyl-O-glycosyl-glycoprotein beta-1,3-N-acetylglucosaminyltransferase activity"/>
    <property type="evidence" value="ECO:0007669"/>
    <property type="project" value="TreeGrafter"/>
</dbReference>
<name>A0AAV2SLC2_MEGNR</name>
<evidence type="ECO:0000256" key="3">
    <source>
        <dbReference type="ARBA" id="ARBA00006492"/>
    </source>
</evidence>
<evidence type="ECO:0000256" key="9">
    <source>
        <dbReference type="ARBA" id="ARBA00022989"/>
    </source>
</evidence>
<evidence type="ECO:0000256" key="10">
    <source>
        <dbReference type="ARBA" id="ARBA00023034"/>
    </source>
</evidence>
<dbReference type="InterPro" id="IPR029044">
    <property type="entry name" value="Nucleotide-diphossugar_trans"/>
</dbReference>
<comment type="caution">
    <text evidence="15">The sequence shown here is derived from an EMBL/GenBank/DDBJ whole genome shotgun (WGS) entry which is preliminary data.</text>
</comment>
<evidence type="ECO:0000256" key="8">
    <source>
        <dbReference type="ARBA" id="ARBA00022968"/>
    </source>
</evidence>
<comment type="similarity">
    <text evidence="3 13">Belongs to the glycosyltransferase 13 family.</text>
</comment>
<evidence type="ECO:0000313" key="16">
    <source>
        <dbReference type="Proteomes" id="UP001497623"/>
    </source>
</evidence>
<comment type="catalytic activity">
    <reaction evidence="13">
        <text>N(4)-(alpha-D-Man-(1-&gt;3)-[alpha-D-Man-(1-&gt;3)-[alpha-D-Man-(1-&gt;6)]-alpha-D-Man-(1-&gt;6)]-beta-D-Man-(1-&gt;4)-beta-D-GlcNAc-(1-&gt;4)-beta-D-GlcNAc)-L-asparaginyl-[protein] (N-glucan mannose isomer 5A1,2) + UDP-N-acetyl-alpha-D-glucosamine = N(4)-{beta-D-GlcNAc-(1-&gt;2)-alpha-D-Man-(1-&gt;3)-[alpha-D-Man-(1-&gt;3)-[alpha-D-Man-(1-&gt;6)]-alpha-D-Man-(1-&gt;6)]-beta-D-Man-(1-&gt;4)-beta-D-GlcNAc-(1-&gt;4)-beta-D-GlcNAc}-L-asparaginyl-[protein] + UDP + H(+)</text>
        <dbReference type="Rhea" id="RHEA:11456"/>
        <dbReference type="Rhea" id="RHEA-COMP:14367"/>
        <dbReference type="Rhea" id="RHEA-COMP:14368"/>
        <dbReference type="ChEBI" id="CHEBI:15378"/>
        <dbReference type="ChEBI" id="CHEBI:57705"/>
        <dbReference type="ChEBI" id="CHEBI:58223"/>
        <dbReference type="ChEBI" id="CHEBI:59087"/>
        <dbReference type="ChEBI" id="CHEBI:60625"/>
        <dbReference type="EC" id="2.4.1.101"/>
    </reaction>
</comment>
<keyword evidence="10 13" id="KW-0333">Golgi apparatus</keyword>
<gene>
    <name evidence="15" type="ORF">MNOR_LOCUS37030</name>
</gene>
<dbReference type="InterPro" id="IPR004139">
    <property type="entry name" value="Glyco_trans_13"/>
</dbReference>
<accession>A0AAV2SLC2</accession>
<dbReference type="GO" id="GO:0016266">
    <property type="term" value="P:protein O-linked glycosylation via N-acetyl-galactosamine"/>
    <property type="evidence" value="ECO:0007669"/>
    <property type="project" value="TreeGrafter"/>
</dbReference>
<dbReference type="Gene3D" id="3.90.550.10">
    <property type="entry name" value="Spore Coat Polysaccharide Biosynthesis Protein SpsA, Chain A"/>
    <property type="match status" value="1"/>
</dbReference>
<dbReference type="Proteomes" id="UP001497623">
    <property type="component" value="Unassembled WGS sequence"/>
</dbReference>
<evidence type="ECO:0000256" key="12">
    <source>
        <dbReference type="ARBA" id="ARBA00023211"/>
    </source>
</evidence>
<dbReference type="EC" id="2.4.1.101" evidence="13"/>
<evidence type="ECO:0000256" key="11">
    <source>
        <dbReference type="ARBA" id="ARBA00023136"/>
    </source>
</evidence>
<evidence type="ECO:0000259" key="14">
    <source>
        <dbReference type="Pfam" id="PF15711"/>
    </source>
</evidence>
<dbReference type="GO" id="GO:0030145">
    <property type="term" value="F:manganese ion binding"/>
    <property type="evidence" value="ECO:0007669"/>
    <property type="project" value="UniProtKB-UniRule"/>
</dbReference>
<dbReference type="InterPro" id="IPR052463">
    <property type="entry name" value="O-linked_mannose_GnT"/>
</dbReference>
<dbReference type="EMBL" id="CAXKWB010071641">
    <property type="protein sequence ID" value="CAL4195309.1"/>
    <property type="molecule type" value="Genomic_DNA"/>
</dbReference>
<evidence type="ECO:0000256" key="2">
    <source>
        <dbReference type="ARBA" id="ARBA00004922"/>
    </source>
</evidence>
<organism evidence="15 16">
    <name type="scientific">Meganyctiphanes norvegica</name>
    <name type="common">Northern krill</name>
    <name type="synonym">Thysanopoda norvegica</name>
    <dbReference type="NCBI Taxonomy" id="48144"/>
    <lineage>
        <taxon>Eukaryota</taxon>
        <taxon>Metazoa</taxon>
        <taxon>Ecdysozoa</taxon>
        <taxon>Arthropoda</taxon>
        <taxon>Crustacea</taxon>
        <taxon>Multicrustacea</taxon>
        <taxon>Malacostraca</taxon>
        <taxon>Eumalacostraca</taxon>
        <taxon>Eucarida</taxon>
        <taxon>Euphausiacea</taxon>
        <taxon>Euphausiidae</taxon>
        <taxon>Meganyctiphanes</taxon>
    </lineage>
</organism>
<protein>
    <recommendedName>
        <fullName evidence="13">Alpha-1,3-mannosyl-glycoprotein 2-beta-N-acetylglucosaminyltransferase</fullName>
        <shortName evidence="13">GNT-I</shortName>
        <shortName evidence="13">GlcNAc-T I</shortName>
        <ecNumber evidence="13">2.4.1.101</ecNumber>
    </recommendedName>
    <alternativeName>
        <fullName evidence="13">N-glycosyl-oligosaccharide-glycoprotein N-acetylglucosaminyltransferase I</fullName>
    </alternativeName>
</protein>
<comment type="subcellular location">
    <subcellularLocation>
        <location evidence="1 13">Golgi apparatus membrane</location>
        <topology evidence="1 13">Single-pass type II membrane protein</topology>
    </subcellularLocation>
</comment>
<dbReference type="GO" id="GO:0003827">
    <property type="term" value="F:alpha-1,3-mannosylglycoprotein 2-beta-N-acetylglucosaminyltransferase activity"/>
    <property type="evidence" value="ECO:0007669"/>
    <property type="project" value="UniProtKB-UniRule"/>
</dbReference>
<comment type="function">
    <text evidence="13">Initiates complex N-linked carbohydrate formation. Essential for the conversion of high-mannose to hybrid and complex N-glycans.</text>
</comment>
<dbReference type="AlphaFoldDB" id="A0AAV2SLC2"/>
<evidence type="ECO:0000313" key="15">
    <source>
        <dbReference type="EMBL" id="CAL4195309.1"/>
    </source>
</evidence>
<dbReference type="PANTHER" id="PTHR46396:SF1">
    <property type="entry name" value="PROTEIN O-LINKED-MANNOSE BETA-1,2-N-ACETYLGLUCOSAMINYLTRANSFERASE 1"/>
    <property type="match status" value="1"/>
</dbReference>
<reference evidence="15 16" key="1">
    <citation type="submission" date="2024-05" db="EMBL/GenBank/DDBJ databases">
        <authorList>
            <person name="Wallberg A."/>
        </authorList>
    </citation>
    <scope>NUCLEOTIDE SEQUENCE [LARGE SCALE GENOMIC DNA]</scope>
</reference>
<evidence type="ECO:0000256" key="7">
    <source>
        <dbReference type="ARBA" id="ARBA00022723"/>
    </source>
</evidence>
<sequence>MGIFLQSIHFMRITGGIKRKTGPFGSHFGCHLEYWKKNIGHQIDGADFTNWLLIKQFTQMNLNNVYRVCGDAVNLNAYYSSQSGVHVVVIHGSTGIVMARRQFLTYQPAEHKRLASMLQKIQAGRIVVLAGVPEWLMFLGAEGDGALQSTGCNWAARAVQSEVWACVANTGSRGGALGESIATNLPQGIWRTPRKINLQVAVPKSRTEWTQRCPWYALPGLRQQAEFCETYEGYEDLCSCHAPFFSESRKMQDIILMSEEIPVAVVTANKPYNLYRCLKQLYGLPGISQTNVLVIVDGTDRETLELAAVMQATVAVHSPEGQRYQRTNGNIRFALHTVFTRYPLADKAIILEDDLLLSKDLLKYFHHLAPLLSEDPTVFCINAYSSNSFRTTAGDPGVLLRARSYPMYGWMVNRRYAQDIIKLWVRDQEKADWDFWLSWENNRQGRDVVYPEVSRTFHAGSAGVHVSGFEQALYFNRMIYNQDPNARLMPIKQLYRSNYNKALIEDLKNASVLQPTDPVCKLTRNKKSMTLDWIPSDSAKSSVIYVQAHNDNDKLFSFKTMLMCFMTYDENNRDMWRGVMTLRWQGSRVYIIGCPMSPYCSWRLSSSLSY</sequence>
<comment type="cofactor">
    <cofactor evidence="13">
        <name>Mn(2+)</name>
        <dbReference type="ChEBI" id="CHEBI:29035"/>
    </cofactor>
    <text evidence="13">The cofactor is mostly bound to the substrate.</text>
</comment>
<keyword evidence="6" id="KW-0812">Transmembrane</keyword>
<dbReference type="PANTHER" id="PTHR46396">
    <property type="entry name" value="PROTEIN O-LINKED-MANNOSE BETA-1,2-N-ACETYLGLUCOSAMINYLTRANSFERASE 1"/>
    <property type="match status" value="1"/>
</dbReference>
<feature type="non-terminal residue" evidence="15">
    <location>
        <position position="610"/>
    </location>
</feature>
<keyword evidence="16" id="KW-1185">Reference proteome</keyword>
<evidence type="ECO:0000256" key="1">
    <source>
        <dbReference type="ARBA" id="ARBA00004323"/>
    </source>
</evidence>
<keyword evidence="11" id="KW-0472">Membrane</keyword>
<keyword evidence="5" id="KW-0808">Transferase</keyword>
<evidence type="ECO:0000256" key="6">
    <source>
        <dbReference type="ARBA" id="ARBA00022692"/>
    </source>
</evidence>
<dbReference type="SUPFAM" id="SSF53448">
    <property type="entry name" value="Nucleotide-diphospho-sugar transferases"/>
    <property type="match status" value="1"/>
</dbReference>
<keyword evidence="7 13" id="KW-0479">Metal-binding</keyword>
<proteinExistence type="inferred from homology"/>
<dbReference type="InterPro" id="IPR039477">
    <property type="entry name" value="ILEI/PANDER_dom"/>
</dbReference>
<feature type="domain" description="ILEI/PANDER" evidence="14">
    <location>
        <begin position="83"/>
        <end position="171"/>
    </location>
</feature>
<keyword evidence="8 13" id="KW-0735">Signal-anchor</keyword>
<keyword evidence="4 13" id="KW-0328">Glycosyltransferase</keyword>
<dbReference type="Pfam" id="PF03071">
    <property type="entry name" value="GNT-I"/>
    <property type="match status" value="1"/>
</dbReference>